<feature type="domain" description="NTR" evidence="12">
    <location>
        <begin position="598"/>
        <end position="737"/>
    </location>
</feature>
<feature type="disulfide bond" evidence="8">
    <location>
        <begin position="548"/>
        <end position="562"/>
    </location>
</feature>
<sequence length="737" mass="80919">MKNGPSTRLLSLVCGVMLLDYANALAASEIYAKTFPSQQHPQDPCYDEDRPRRCIPNFVNAAFGAAVEASSTCGSGGPTRYCDVIEQPGGGTSIGQCHICDDSTPRRRFPASYLTDVSNPNNVTCWRSEPLVTSQSFSAPPDNVTLTLSLGKKYELTYVSLQFCPKAPKPDSIAIYKSMDYGKTWQPFQFYSSQCRRVYGRPNRATITKANEQEAKCTDSHRYTGGNGLSPVGRIAFSTLEGRPSASDFDTSPVLQDWVTATDVRVVFNRLHMPQTPSQEQVSQLAGTGDERDHGLGLEELAKREREREERLKNQKGSSRGGSSASLDPLATALPSVHQVIAPQEMQSNDAVDDAESGFAPVTISTSTSSTLTGNPGTGTFAHHYAVSDFAVGGRCKCNGHAARCVQGKDGEVACECRHNTAGRDCERCRPFYFDRPWARATARDANECKECNCNFHARKCRFNMELYKLSGRVSGGVCLQCRHFTAGRHCHYCREGYYRDPARSIQHRRACKPCDCHPIGASGKTCNQSTGQCPCKDGVIGITCNKCARGYQQSRSHIAPCIKIPRVVQTQGMAGEESGEHEDDDDERGYDGRAEQCGKCRASTKRLNLYKYCKRDYAILGRITDRHKKNDGSPAGTSVSGLARIRFTLNVNFIYKKATNSRIRRGDVFLYVDSADLACRCPKIKPNKSYLILGQESDGGGQGGLTVTERNDPASVMTSTAKLSVDLDMRQLYAPS</sequence>
<dbReference type="PROSITE" id="PS50189">
    <property type="entry name" value="NTR"/>
    <property type="match status" value="1"/>
</dbReference>
<keyword evidence="2" id="KW-0964">Secreted</keyword>
<dbReference type="InterPro" id="IPR002049">
    <property type="entry name" value="LE_dom"/>
</dbReference>
<dbReference type="Pfam" id="PF00053">
    <property type="entry name" value="EGF_laminin"/>
    <property type="match status" value="1"/>
</dbReference>
<gene>
    <name evidence="14" type="ORF">XYLVIOL_LOCUS5000</name>
</gene>
<proteinExistence type="predicted"/>
<reference evidence="14 15" key="1">
    <citation type="submission" date="2024-08" db="EMBL/GenBank/DDBJ databases">
        <authorList>
            <person name="Will J Nash"/>
            <person name="Angela Man"/>
            <person name="Seanna McTaggart"/>
            <person name="Kendall Baker"/>
            <person name="Tom Barker"/>
            <person name="Leah Catchpole"/>
            <person name="Alex Durrant"/>
            <person name="Karim Gharbi"/>
            <person name="Naomi Irish"/>
            <person name="Gemy Kaithakottil"/>
            <person name="Debby Ku"/>
            <person name="Aaliyah Providence"/>
            <person name="Felix Shaw"/>
            <person name="David Swarbreck"/>
            <person name="Chris Watkins"/>
            <person name="Ann M. McCartney"/>
            <person name="Giulio Formenti"/>
            <person name="Alice Mouton"/>
            <person name="Noel Vella"/>
            <person name="Bjorn M von Reumont"/>
            <person name="Adriana Vella"/>
            <person name="Wilfried Haerty"/>
        </authorList>
    </citation>
    <scope>NUCLEOTIDE SEQUENCE [LARGE SCALE GENOMIC DNA]</scope>
</reference>
<dbReference type="Pfam" id="PF24973">
    <property type="entry name" value="EGF_LMN_ATRN"/>
    <property type="match status" value="2"/>
</dbReference>
<evidence type="ECO:0000256" key="9">
    <source>
        <dbReference type="SAM" id="MobiDB-lite"/>
    </source>
</evidence>
<keyword evidence="5 8" id="KW-1015">Disulfide bond</keyword>
<evidence type="ECO:0000256" key="2">
    <source>
        <dbReference type="ARBA" id="ARBA00022525"/>
    </source>
</evidence>
<dbReference type="SMART" id="SM00643">
    <property type="entry name" value="C345C"/>
    <property type="match status" value="1"/>
</dbReference>
<dbReference type="Proteomes" id="UP001642520">
    <property type="component" value="Unassembled WGS sequence"/>
</dbReference>
<dbReference type="Pfam" id="PF00055">
    <property type="entry name" value="Laminin_N"/>
    <property type="match status" value="1"/>
</dbReference>
<dbReference type="PROSITE" id="PS51117">
    <property type="entry name" value="LAMININ_NTER"/>
    <property type="match status" value="1"/>
</dbReference>
<dbReference type="InterPro" id="IPR050440">
    <property type="entry name" value="Laminin/Netrin_ECM"/>
</dbReference>
<feature type="disulfide bond" evidence="8">
    <location>
        <begin position="515"/>
        <end position="527"/>
    </location>
</feature>
<evidence type="ECO:0000256" key="7">
    <source>
        <dbReference type="ARBA" id="ARBA00023292"/>
    </source>
</evidence>
<evidence type="ECO:0008006" key="16">
    <source>
        <dbReference type="Google" id="ProtNLM"/>
    </source>
</evidence>
<evidence type="ECO:0000259" key="11">
    <source>
        <dbReference type="PROSITE" id="PS50027"/>
    </source>
</evidence>
<keyword evidence="3 10" id="KW-0732">Signal</keyword>
<dbReference type="PROSITE" id="PS00022">
    <property type="entry name" value="EGF_1"/>
    <property type="match status" value="1"/>
</dbReference>
<comment type="caution">
    <text evidence="14">The sequence shown here is derived from an EMBL/GenBank/DDBJ whole genome shotgun (WGS) entry which is preliminary data.</text>
</comment>
<dbReference type="Gene3D" id="2.60.120.260">
    <property type="entry name" value="Galactose-binding domain-like"/>
    <property type="match status" value="2"/>
</dbReference>
<dbReference type="SUPFAM" id="SSF50242">
    <property type="entry name" value="TIMP-like"/>
    <property type="match status" value="1"/>
</dbReference>
<dbReference type="CDD" id="cd03579">
    <property type="entry name" value="NTR_netrin-1_like"/>
    <property type="match status" value="1"/>
</dbReference>
<feature type="signal peptide" evidence="10">
    <location>
        <begin position="1"/>
        <end position="24"/>
    </location>
</feature>
<evidence type="ECO:0000256" key="1">
    <source>
        <dbReference type="ARBA" id="ARBA00004613"/>
    </source>
</evidence>
<feature type="compositionally biased region" description="Polar residues" evidence="9">
    <location>
        <begin position="275"/>
        <end position="286"/>
    </location>
</feature>
<protein>
    <recommendedName>
        <fullName evidence="16">Netrin</fullName>
    </recommendedName>
</protein>
<feature type="domain" description="Laminin N-terminal" evidence="13">
    <location>
        <begin position="50"/>
        <end position="395"/>
    </location>
</feature>
<dbReference type="InterPro" id="IPR056863">
    <property type="entry name" value="LMN_ATRN_NET-like_EGF"/>
</dbReference>
<feature type="domain" description="Laminin EGF-like" evidence="11">
    <location>
        <begin position="515"/>
        <end position="564"/>
    </location>
</feature>
<feature type="chain" id="PRO_5045707596" description="Netrin" evidence="10">
    <location>
        <begin position="25"/>
        <end position="737"/>
    </location>
</feature>
<name>A0ABP1NMZ7_XYLVO</name>
<dbReference type="SMART" id="SM00180">
    <property type="entry name" value="EGF_Lam"/>
    <property type="match status" value="3"/>
</dbReference>
<evidence type="ECO:0000256" key="10">
    <source>
        <dbReference type="SAM" id="SignalP"/>
    </source>
</evidence>
<feature type="compositionally biased region" description="Polar residues" evidence="9">
    <location>
        <begin position="315"/>
        <end position="326"/>
    </location>
</feature>
<evidence type="ECO:0000256" key="5">
    <source>
        <dbReference type="ARBA" id="ARBA00023157"/>
    </source>
</evidence>
<dbReference type="InterPro" id="IPR008211">
    <property type="entry name" value="Laminin_N"/>
</dbReference>
<evidence type="ECO:0000313" key="15">
    <source>
        <dbReference type="Proteomes" id="UP001642520"/>
    </source>
</evidence>
<evidence type="ECO:0000313" key="14">
    <source>
        <dbReference type="EMBL" id="CAL7941423.1"/>
    </source>
</evidence>
<dbReference type="PANTHER" id="PTHR10574:SF365">
    <property type="entry name" value="NETRIN-A-RELATED"/>
    <property type="match status" value="1"/>
</dbReference>
<dbReference type="Gene3D" id="2.40.50.120">
    <property type="match status" value="1"/>
</dbReference>
<dbReference type="CDD" id="cd00055">
    <property type="entry name" value="EGF_Lam"/>
    <property type="match status" value="3"/>
</dbReference>
<dbReference type="Pfam" id="PF01759">
    <property type="entry name" value="NTR"/>
    <property type="match status" value="1"/>
</dbReference>
<evidence type="ECO:0000256" key="8">
    <source>
        <dbReference type="PROSITE-ProRule" id="PRU00460"/>
    </source>
</evidence>
<dbReference type="EMBL" id="CAXAJV020001292">
    <property type="protein sequence ID" value="CAL7941423.1"/>
    <property type="molecule type" value="Genomic_DNA"/>
</dbReference>
<feature type="compositionally biased region" description="Basic and acidic residues" evidence="9">
    <location>
        <begin position="304"/>
        <end position="313"/>
    </location>
</feature>
<feature type="region of interest" description="Disordered" evidence="9">
    <location>
        <begin position="304"/>
        <end position="329"/>
    </location>
</feature>
<dbReference type="Gene3D" id="2.10.25.10">
    <property type="entry name" value="Laminin"/>
    <property type="match status" value="2"/>
</dbReference>
<organism evidence="14 15">
    <name type="scientific">Xylocopa violacea</name>
    <name type="common">Violet carpenter bee</name>
    <name type="synonym">Apis violacea</name>
    <dbReference type="NCBI Taxonomy" id="135666"/>
    <lineage>
        <taxon>Eukaryota</taxon>
        <taxon>Metazoa</taxon>
        <taxon>Ecdysozoa</taxon>
        <taxon>Arthropoda</taxon>
        <taxon>Hexapoda</taxon>
        <taxon>Insecta</taxon>
        <taxon>Pterygota</taxon>
        <taxon>Neoptera</taxon>
        <taxon>Endopterygota</taxon>
        <taxon>Hymenoptera</taxon>
        <taxon>Apocrita</taxon>
        <taxon>Aculeata</taxon>
        <taxon>Apoidea</taxon>
        <taxon>Anthophila</taxon>
        <taxon>Apidae</taxon>
        <taxon>Xylocopa</taxon>
        <taxon>Xylocopa</taxon>
    </lineage>
</organism>
<evidence type="ECO:0000256" key="6">
    <source>
        <dbReference type="ARBA" id="ARBA00023180"/>
    </source>
</evidence>
<dbReference type="PROSITE" id="PS50027">
    <property type="entry name" value="EGF_LAM_2"/>
    <property type="match status" value="1"/>
</dbReference>
<dbReference type="InterPro" id="IPR000742">
    <property type="entry name" value="EGF"/>
</dbReference>
<evidence type="ECO:0000256" key="3">
    <source>
        <dbReference type="ARBA" id="ARBA00022729"/>
    </source>
</evidence>
<dbReference type="InterPro" id="IPR018933">
    <property type="entry name" value="Netrin_module_non-TIMP"/>
</dbReference>
<accession>A0ABP1NMZ7</accession>
<feature type="disulfide bond" evidence="8">
    <location>
        <begin position="536"/>
        <end position="545"/>
    </location>
</feature>
<evidence type="ECO:0000256" key="4">
    <source>
        <dbReference type="ARBA" id="ARBA00022737"/>
    </source>
</evidence>
<keyword evidence="15" id="KW-1185">Reference proteome</keyword>
<keyword evidence="6" id="KW-0325">Glycoprotein</keyword>
<dbReference type="PANTHER" id="PTHR10574">
    <property type="entry name" value="NETRIN/LAMININ-RELATED"/>
    <property type="match status" value="1"/>
</dbReference>
<keyword evidence="7 8" id="KW-0424">Laminin EGF-like domain</keyword>
<dbReference type="SUPFAM" id="SSF57196">
    <property type="entry name" value="EGF/Laminin"/>
    <property type="match status" value="3"/>
</dbReference>
<dbReference type="SMART" id="SM00136">
    <property type="entry name" value="LamNT"/>
    <property type="match status" value="1"/>
</dbReference>
<dbReference type="InterPro" id="IPR001134">
    <property type="entry name" value="Netrin_domain"/>
</dbReference>
<feature type="disulfide bond" evidence="8">
    <location>
        <begin position="517"/>
        <end position="534"/>
    </location>
</feature>
<keyword evidence="4" id="KW-0677">Repeat</keyword>
<dbReference type="PROSITE" id="PS01248">
    <property type="entry name" value="EGF_LAM_1"/>
    <property type="match status" value="1"/>
</dbReference>
<feature type="region of interest" description="Disordered" evidence="9">
    <location>
        <begin position="275"/>
        <end position="294"/>
    </location>
</feature>
<dbReference type="InterPro" id="IPR008993">
    <property type="entry name" value="TIMP-like_OB-fold"/>
</dbReference>
<comment type="subcellular location">
    <subcellularLocation>
        <location evidence="1">Secreted</location>
    </subcellularLocation>
</comment>
<evidence type="ECO:0000259" key="13">
    <source>
        <dbReference type="PROSITE" id="PS51117"/>
    </source>
</evidence>
<evidence type="ECO:0000259" key="12">
    <source>
        <dbReference type="PROSITE" id="PS50189"/>
    </source>
</evidence>